<reference evidence="1" key="1">
    <citation type="submission" date="2023-04" db="EMBL/GenBank/DDBJ databases">
        <title>Draft Genome sequencing of Naganishia species isolated from polar environments using Oxford Nanopore Technology.</title>
        <authorList>
            <person name="Leo P."/>
            <person name="Venkateswaran K."/>
        </authorList>
    </citation>
    <scope>NUCLEOTIDE SEQUENCE</scope>
    <source>
        <strain evidence="1">MNA-CCFEE 5425</strain>
    </source>
</reference>
<organism evidence="1 2">
    <name type="scientific">Naganishia vaughanmartiniae</name>
    <dbReference type="NCBI Taxonomy" id="1424756"/>
    <lineage>
        <taxon>Eukaryota</taxon>
        <taxon>Fungi</taxon>
        <taxon>Dikarya</taxon>
        <taxon>Basidiomycota</taxon>
        <taxon>Agaricomycotina</taxon>
        <taxon>Tremellomycetes</taxon>
        <taxon>Filobasidiales</taxon>
        <taxon>Filobasidiaceae</taxon>
        <taxon>Naganishia</taxon>
    </lineage>
</organism>
<sequence length="193" mass="20846">MVRFKNRWLLVELLFPGQYASNIANIDTLTTTFPGVDLDDIHVDEEVAESRNDDPEDPDDPTLLPLSFYTSASSALLPPFLTPSKPIILSSGHVKPTNAISTTPGAVVQNNQIWQALRDSVIDVCGDVGWGKVASSMQVKYYSPTTSLCIIRVAREHIRTAWTGLSFVNTIAGQSVVPRVVAVSGELAGCGGF</sequence>
<keyword evidence="2" id="KW-1185">Reference proteome</keyword>
<proteinExistence type="predicted"/>
<protein>
    <submittedName>
        <fullName evidence="1">Uncharacterized protein</fullName>
    </submittedName>
</protein>
<name>A0ACC2XEA8_9TREE</name>
<gene>
    <name evidence="1" type="ORF">QFC22_002329</name>
</gene>
<evidence type="ECO:0000313" key="1">
    <source>
        <dbReference type="EMBL" id="KAJ9121709.1"/>
    </source>
</evidence>
<dbReference type="Proteomes" id="UP001243375">
    <property type="component" value="Unassembled WGS sequence"/>
</dbReference>
<dbReference type="EMBL" id="JASBWU010000005">
    <property type="protein sequence ID" value="KAJ9121709.1"/>
    <property type="molecule type" value="Genomic_DNA"/>
</dbReference>
<evidence type="ECO:0000313" key="2">
    <source>
        <dbReference type="Proteomes" id="UP001243375"/>
    </source>
</evidence>
<comment type="caution">
    <text evidence="1">The sequence shown here is derived from an EMBL/GenBank/DDBJ whole genome shotgun (WGS) entry which is preliminary data.</text>
</comment>
<accession>A0ACC2XEA8</accession>